<evidence type="ECO:0000313" key="1">
    <source>
        <dbReference type="EMBL" id="ELQ42347.1"/>
    </source>
</evidence>
<dbReference type="EMBL" id="JH793928">
    <property type="protein sequence ID" value="ELQ42347.1"/>
    <property type="molecule type" value="Genomic_DNA"/>
</dbReference>
<organism evidence="1">
    <name type="scientific">Pyricularia oryzae (strain Y34)</name>
    <name type="common">Rice blast fungus</name>
    <name type="synonym">Magnaporthe oryzae</name>
    <dbReference type="NCBI Taxonomy" id="1143189"/>
    <lineage>
        <taxon>Eukaryota</taxon>
        <taxon>Fungi</taxon>
        <taxon>Dikarya</taxon>
        <taxon>Ascomycota</taxon>
        <taxon>Pezizomycotina</taxon>
        <taxon>Sordariomycetes</taxon>
        <taxon>Sordariomycetidae</taxon>
        <taxon>Magnaporthales</taxon>
        <taxon>Pyriculariaceae</taxon>
        <taxon>Pyricularia</taxon>
    </lineage>
</organism>
<proteinExistence type="predicted"/>
<dbReference type="Proteomes" id="UP000011086">
    <property type="component" value="Unassembled WGS sequence"/>
</dbReference>
<protein>
    <submittedName>
        <fullName evidence="1">Uncharacterized protein</fullName>
    </submittedName>
</protein>
<reference evidence="1" key="1">
    <citation type="journal article" date="2012" name="PLoS Genet.">
        <title>Comparative analysis of the genomes of two field isolates of the rice blast fungus Magnaporthe oryzae.</title>
        <authorList>
            <person name="Xue M."/>
            <person name="Yang J."/>
            <person name="Li Z."/>
            <person name="Hu S."/>
            <person name="Yao N."/>
            <person name="Dean R.A."/>
            <person name="Zhao W."/>
            <person name="Shen M."/>
            <person name="Zhang H."/>
            <person name="Li C."/>
            <person name="Liu L."/>
            <person name="Cao L."/>
            <person name="Xu X."/>
            <person name="Xing Y."/>
            <person name="Hsiang T."/>
            <person name="Zhang Z."/>
            <person name="Xu J.R."/>
            <person name="Peng Y.L."/>
        </authorList>
    </citation>
    <scope>NUCLEOTIDE SEQUENCE</scope>
    <source>
        <strain evidence="1">Y34</strain>
    </source>
</reference>
<name>A0AA97PPN5_PYRO3</name>
<accession>A0AA97PPN5</accession>
<gene>
    <name evidence="1" type="ORF">OOU_Y34scaffold00214g9</name>
</gene>
<dbReference type="AlphaFoldDB" id="A0AA97PPN5"/>
<sequence length="30" mass="3429">MVLGFTNTTFIGPPRLGPCYKFQHSRFSPE</sequence>